<feature type="region of interest" description="Disordered" evidence="1">
    <location>
        <begin position="93"/>
        <end position="122"/>
    </location>
</feature>
<gene>
    <name evidence="2" type="primary">LMBRD2</name>
    <name evidence="2" type="ORF">g.54466</name>
</gene>
<feature type="compositionally biased region" description="Basic and acidic residues" evidence="1">
    <location>
        <begin position="66"/>
        <end position="76"/>
    </location>
</feature>
<feature type="compositionally biased region" description="Basic residues" evidence="1">
    <location>
        <begin position="45"/>
        <end position="55"/>
    </location>
</feature>
<evidence type="ECO:0000313" key="2">
    <source>
        <dbReference type="EMBL" id="JAT67477.1"/>
    </source>
</evidence>
<protein>
    <submittedName>
        <fullName evidence="2">LMBR1 domain-containing protein 2</fullName>
    </submittedName>
</protein>
<proteinExistence type="predicted"/>
<dbReference type="EMBL" id="GDJX01000459">
    <property type="protein sequence ID" value="JAT67477.1"/>
    <property type="molecule type" value="Transcribed_RNA"/>
</dbReference>
<feature type="compositionally biased region" description="Basic and acidic residues" evidence="1">
    <location>
        <begin position="23"/>
        <end position="44"/>
    </location>
</feature>
<dbReference type="AlphaFoldDB" id="A0A1D1ZKW7"/>
<name>A0A1D1ZKW7_9ARAE</name>
<sequence>MDADSDSDSDAPEELTAEQGTKQYEEISKIERDNKMRVSQEGKERRRKWAQRKTQKSSSAQDVTEMEPHEEAHDTHGMLPSNIVELLAAREKQAFSSDTEEETIVNEPITRKKPKFPGPEPVILRDLPSAQCLENSVEFLKKRKMQVHRSQATLKNADRALRLISSRGGLFPSNR</sequence>
<feature type="region of interest" description="Disordered" evidence="1">
    <location>
        <begin position="1"/>
        <end position="78"/>
    </location>
</feature>
<dbReference type="PANTHER" id="PTHR36387:SF2">
    <property type="entry name" value="UDP-N-ACETYLMURAMOYL-L-ALANYL-D-GLUTAMATE-2, 6-DIAMINOPIMELATE LIGASE"/>
    <property type="match status" value="1"/>
</dbReference>
<dbReference type="PANTHER" id="PTHR36387">
    <property type="entry name" value="UDP-N-ACETYLMURAMOYL-L-ALANYL-D-GLUTAMATE-2, 6-DIAMINOPIMELATE LIGASE"/>
    <property type="match status" value="1"/>
</dbReference>
<accession>A0A1D1ZKW7</accession>
<evidence type="ECO:0000256" key="1">
    <source>
        <dbReference type="SAM" id="MobiDB-lite"/>
    </source>
</evidence>
<organism evidence="2">
    <name type="scientific">Anthurium amnicola</name>
    <dbReference type="NCBI Taxonomy" id="1678845"/>
    <lineage>
        <taxon>Eukaryota</taxon>
        <taxon>Viridiplantae</taxon>
        <taxon>Streptophyta</taxon>
        <taxon>Embryophyta</taxon>
        <taxon>Tracheophyta</taxon>
        <taxon>Spermatophyta</taxon>
        <taxon>Magnoliopsida</taxon>
        <taxon>Liliopsida</taxon>
        <taxon>Araceae</taxon>
        <taxon>Pothoideae</taxon>
        <taxon>Potheae</taxon>
        <taxon>Anthurium</taxon>
    </lineage>
</organism>
<reference evidence="2" key="1">
    <citation type="submission" date="2015-07" db="EMBL/GenBank/DDBJ databases">
        <title>Transcriptome Assembly of Anthurium amnicola.</title>
        <authorList>
            <person name="Suzuki J."/>
        </authorList>
    </citation>
    <scope>NUCLEOTIDE SEQUENCE</scope>
</reference>
<feature type="compositionally biased region" description="Acidic residues" evidence="1">
    <location>
        <begin position="1"/>
        <end position="16"/>
    </location>
</feature>